<sequence length="421" mass="46888">MKHVHPNETKREIGMKITDIKSAVIGEQIVLRVCTDKGIDGFSEMEKKDYIIPLIPFFADVIKDCDPTNVASVVRRMRRLGGFKPWGKIMSAIEMAVWDIAGKEAGLPVYKLLGGKVRDKVRIYNGGVVNPNPPHPIADTPEKVGENILALSEMPEGLTIVKMGIGFHGHFHEKNFDLTDYTYNAYPDPNDKLTPFKIGGLLTEKGLDLYVDYISKVKSVIKDRVGLALDCGPGMTAIDALRLAKAVEPLNVLWLEDTIAGDFTPYTLAHIYRDITMQTTTPIHTGEQLYLRENCRELIETRAINVIGPDPADVGGIAELKWIAEYADLHGIMMAPHGGGDGIFGMAALTHVCSTMPDNYIAYEFPPGRPSWYYDIVEGLPDQFLRDGHVQVWDKPGLGVEFNINKASKYLDPEDRNFFLK</sequence>
<dbReference type="InterPro" id="IPR034593">
    <property type="entry name" value="DgoD-like"/>
</dbReference>
<evidence type="ECO:0000256" key="1">
    <source>
        <dbReference type="ARBA" id="ARBA00022723"/>
    </source>
</evidence>
<reference evidence="5 6" key="1">
    <citation type="submission" date="2018-06" db="EMBL/GenBank/DDBJ databases">
        <title>Paenibacillus montanisoli sp. nov., isolated from mountain area soil.</title>
        <authorList>
            <person name="Wu M."/>
        </authorList>
    </citation>
    <scope>NUCLEOTIDE SEQUENCE [LARGE SCALE GENOMIC DNA]</scope>
    <source>
        <strain evidence="5 6">RA17</strain>
    </source>
</reference>
<dbReference type="PANTHER" id="PTHR48080:SF2">
    <property type="entry name" value="D-GALACTONATE DEHYDRATASE"/>
    <property type="match status" value="1"/>
</dbReference>
<dbReference type="PANTHER" id="PTHR48080">
    <property type="entry name" value="D-GALACTONATE DEHYDRATASE-RELATED"/>
    <property type="match status" value="1"/>
</dbReference>
<dbReference type="InterPro" id="IPR013341">
    <property type="entry name" value="Mandelate_racemase_N_dom"/>
</dbReference>
<keyword evidence="1" id="KW-0479">Metal-binding</keyword>
<dbReference type="GO" id="GO:0016829">
    <property type="term" value="F:lyase activity"/>
    <property type="evidence" value="ECO:0007669"/>
    <property type="project" value="UniProtKB-KW"/>
</dbReference>
<feature type="domain" description="Mandelate racemase/muconate lactonizing enzyme N-terminal" evidence="3">
    <location>
        <begin position="27"/>
        <end position="114"/>
    </location>
</feature>
<dbReference type="InterPro" id="IPR036849">
    <property type="entry name" value="Enolase-like_C_sf"/>
</dbReference>
<dbReference type="Proteomes" id="UP000249260">
    <property type="component" value="Unassembled WGS sequence"/>
</dbReference>
<dbReference type="Gene3D" id="3.30.390.10">
    <property type="entry name" value="Enolase-like, N-terminal domain"/>
    <property type="match status" value="1"/>
</dbReference>
<dbReference type="InterPro" id="IPR029017">
    <property type="entry name" value="Enolase-like_N"/>
</dbReference>
<dbReference type="SUPFAM" id="SSF54826">
    <property type="entry name" value="Enolase N-terminal domain-like"/>
    <property type="match status" value="1"/>
</dbReference>
<dbReference type="AlphaFoldDB" id="A0A328U6T4"/>
<evidence type="ECO:0000256" key="2">
    <source>
        <dbReference type="ARBA" id="ARBA00023239"/>
    </source>
</evidence>
<comment type="caution">
    <text evidence="5">The sequence shown here is derived from an EMBL/GenBank/DDBJ whole genome shotgun (WGS) entry which is preliminary data.</text>
</comment>
<gene>
    <name evidence="5" type="ORF">DL346_08380</name>
</gene>
<feature type="domain" description="Enolase C-terminal" evidence="4">
    <location>
        <begin position="201"/>
        <end position="403"/>
    </location>
</feature>
<accession>A0A328U6T4</accession>
<dbReference type="Pfam" id="PF13378">
    <property type="entry name" value="MR_MLE_C"/>
    <property type="match status" value="1"/>
</dbReference>
<evidence type="ECO:0000313" key="6">
    <source>
        <dbReference type="Proteomes" id="UP000249260"/>
    </source>
</evidence>
<dbReference type="GO" id="GO:0046872">
    <property type="term" value="F:metal ion binding"/>
    <property type="evidence" value="ECO:0007669"/>
    <property type="project" value="UniProtKB-KW"/>
</dbReference>
<organism evidence="5 6">
    <name type="scientific">Paenibacillus montanisoli</name>
    <dbReference type="NCBI Taxonomy" id="2081970"/>
    <lineage>
        <taxon>Bacteria</taxon>
        <taxon>Bacillati</taxon>
        <taxon>Bacillota</taxon>
        <taxon>Bacilli</taxon>
        <taxon>Bacillales</taxon>
        <taxon>Paenibacillaceae</taxon>
        <taxon>Paenibacillus</taxon>
    </lineage>
</organism>
<keyword evidence="2" id="KW-0456">Lyase</keyword>
<dbReference type="EMBL" id="QLUW01000001">
    <property type="protein sequence ID" value="RAP78427.1"/>
    <property type="molecule type" value="Genomic_DNA"/>
</dbReference>
<name>A0A328U6T4_9BACL</name>
<keyword evidence="6" id="KW-1185">Reference proteome</keyword>
<dbReference type="SFLD" id="SFLDS00001">
    <property type="entry name" value="Enolase"/>
    <property type="match status" value="1"/>
</dbReference>
<dbReference type="SUPFAM" id="SSF51604">
    <property type="entry name" value="Enolase C-terminal domain-like"/>
    <property type="match status" value="1"/>
</dbReference>
<dbReference type="OrthoDB" id="9775391at2"/>
<dbReference type="InterPro" id="IPR029065">
    <property type="entry name" value="Enolase_C-like"/>
</dbReference>
<evidence type="ECO:0000259" key="3">
    <source>
        <dbReference type="Pfam" id="PF02746"/>
    </source>
</evidence>
<protein>
    <submittedName>
        <fullName evidence="5">Mandelate racemase/muconate lactonizing enzyme family protein</fullName>
    </submittedName>
</protein>
<dbReference type="CDD" id="cd03316">
    <property type="entry name" value="MR_like"/>
    <property type="match status" value="1"/>
</dbReference>
<dbReference type="Gene3D" id="3.20.20.120">
    <property type="entry name" value="Enolase-like C-terminal domain"/>
    <property type="match status" value="1"/>
</dbReference>
<dbReference type="Pfam" id="PF02746">
    <property type="entry name" value="MR_MLE_N"/>
    <property type="match status" value="1"/>
</dbReference>
<proteinExistence type="predicted"/>
<evidence type="ECO:0000313" key="5">
    <source>
        <dbReference type="EMBL" id="RAP78427.1"/>
    </source>
</evidence>
<evidence type="ECO:0000259" key="4">
    <source>
        <dbReference type="Pfam" id="PF13378"/>
    </source>
</evidence>
<dbReference type="SFLD" id="SFLDG00179">
    <property type="entry name" value="mandelate_racemase"/>
    <property type="match status" value="1"/>
</dbReference>